<dbReference type="InterPro" id="IPR022585">
    <property type="entry name" value="TraD_N"/>
</dbReference>
<protein>
    <submittedName>
        <fullName evidence="10">Type IV conjugative transfer system coupling protein TraD</fullName>
    </submittedName>
</protein>
<accession>A0A763STR8</accession>
<reference evidence="10" key="2">
    <citation type="submission" date="2020-02" db="EMBL/GenBank/DDBJ databases">
        <authorList>
            <consortium name="NCBI Pathogen Detection Project"/>
        </authorList>
    </citation>
    <scope>NUCLEOTIDE SEQUENCE</scope>
    <source>
        <strain evidence="10">MA.AU168</strain>
    </source>
</reference>
<evidence type="ECO:0000256" key="4">
    <source>
        <dbReference type="ARBA" id="ARBA00022989"/>
    </source>
</evidence>
<dbReference type="SUPFAM" id="SSF52540">
    <property type="entry name" value="P-loop containing nucleoside triphosphate hydrolases"/>
    <property type="match status" value="1"/>
</dbReference>
<feature type="domain" description="Type IV secretion system coupling protein TraD DNA-binding" evidence="8">
    <location>
        <begin position="172"/>
        <end position="561"/>
    </location>
</feature>
<comment type="caution">
    <text evidence="10">The sequence shown here is derived from an EMBL/GenBank/DDBJ whole genome shotgun (WGS) entry which is preliminary data.</text>
</comment>
<dbReference type="InterPro" id="IPR051539">
    <property type="entry name" value="T4SS-coupling_protein"/>
</dbReference>
<feature type="region of interest" description="Disordered" evidence="6">
    <location>
        <begin position="607"/>
        <end position="669"/>
    </location>
</feature>
<evidence type="ECO:0000256" key="3">
    <source>
        <dbReference type="ARBA" id="ARBA00022692"/>
    </source>
</evidence>
<dbReference type="Gene3D" id="3.40.50.300">
    <property type="entry name" value="P-loop containing nucleotide triphosphate hydrolases"/>
    <property type="match status" value="1"/>
</dbReference>
<evidence type="ECO:0000256" key="5">
    <source>
        <dbReference type="ARBA" id="ARBA00023136"/>
    </source>
</evidence>
<keyword evidence="3 7" id="KW-0812">Transmembrane</keyword>
<evidence type="ECO:0000256" key="2">
    <source>
        <dbReference type="ARBA" id="ARBA00022475"/>
    </source>
</evidence>
<organism evidence="10">
    <name type="scientific">Salmonella enterica</name>
    <name type="common">Salmonella choleraesuis</name>
    <dbReference type="NCBI Taxonomy" id="28901"/>
    <lineage>
        <taxon>Bacteria</taxon>
        <taxon>Pseudomonadati</taxon>
        <taxon>Pseudomonadota</taxon>
        <taxon>Gammaproteobacteria</taxon>
        <taxon>Enterobacterales</taxon>
        <taxon>Enterobacteriaceae</taxon>
        <taxon>Salmonella</taxon>
    </lineage>
</organism>
<feature type="domain" description="TraD coupling protein N-terminal" evidence="9">
    <location>
        <begin position="32"/>
        <end position="128"/>
    </location>
</feature>
<dbReference type="InterPro" id="IPR027417">
    <property type="entry name" value="P-loop_NTPase"/>
</dbReference>
<dbReference type="PANTHER" id="PTHR37937">
    <property type="entry name" value="CONJUGATIVE TRANSFER: DNA TRANSPORT"/>
    <property type="match status" value="1"/>
</dbReference>
<dbReference type="InterPro" id="IPR014128">
    <property type="entry name" value="T4SS_TraD"/>
</dbReference>
<dbReference type="Pfam" id="PF12615">
    <property type="entry name" value="TraD_N"/>
    <property type="match status" value="1"/>
</dbReference>
<gene>
    <name evidence="10" type="primary">traD</name>
    <name evidence="10" type="ORF">G8404_003774</name>
</gene>
<name>A0A763STR8_SALER</name>
<evidence type="ECO:0000256" key="1">
    <source>
        <dbReference type="ARBA" id="ARBA00004651"/>
    </source>
</evidence>
<evidence type="ECO:0000259" key="9">
    <source>
        <dbReference type="Pfam" id="PF12615"/>
    </source>
</evidence>
<dbReference type="GO" id="GO:0005886">
    <property type="term" value="C:plasma membrane"/>
    <property type="evidence" value="ECO:0007669"/>
    <property type="project" value="UniProtKB-SubCell"/>
</dbReference>
<evidence type="ECO:0000256" key="6">
    <source>
        <dbReference type="SAM" id="MobiDB-lite"/>
    </source>
</evidence>
<dbReference type="NCBIfam" id="NF010254">
    <property type="entry name" value="PRK13700.1"/>
    <property type="match status" value="1"/>
</dbReference>
<evidence type="ECO:0000256" key="7">
    <source>
        <dbReference type="SAM" id="Phobius"/>
    </source>
</evidence>
<keyword evidence="4 7" id="KW-1133">Transmembrane helix</keyword>
<feature type="transmembrane region" description="Helical" evidence="7">
    <location>
        <begin position="21"/>
        <end position="47"/>
    </location>
</feature>
<dbReference type="EMBL" id="DAAYJT010000016">
    <property type="protein sequence ID" value="HAG4527989.1"/>
    <property type="molecule type" value="Genomic_DNA"/>
</dbReference>
<keyword evidence="5 7" id="KW-0472">Membrane</keyword>
<dbReference type="PANTHER" id="PTHR37937:SF1">
    <property type="entry name" value="CONJUGATIVE TRANSFER: DNA TRANSPORT"/>
    <property type="match status" value="1"/>
</dbReference>
<dbReference type="NCBIfam" id="TIGR02759">
    <property type="entry name" value="TraD_Ftype"/>
    <property type="match status" value="1"/>
</dbReference>
<dbReference type="InterPro" id="IPR019476">
    <property type="entry name" value="T4SS_TraD_DNA-bd"/>
</dbReference>
<dbReference type="Pfam" id="PF10412">
    <property type="entry name" value="TrwB_AAD_bind"/>
    <property type="match status" value="1"/>
</dbReference>
<feature type="transmembrane region" description="Helical" evidence="7">
    <location>
        <begin position="108"/>
        <end position="134"/>
    </location>
</feature>
<evidence type="ECO:0000259" key="8">
    <source>
        <dbReference type="Pfam" id="PF10412"/>
    </source>
</evidence>
<feature type="region of interest" description="Disordered" evidence="6">
    <location>
        <begin position="684"/>
        <end position="718"/>
    </location>
</feature>
<evidence type="ECO:0000313" key="10">
    <source>
        <dbReference type="EMBL" id="HAG4527989.1"/>
    </source>
</evidence>
<dbReference type="CDD" id="cd01127">
    <property type="entry name" value="TrwB_TraG_TraD_VirD4"/>
    <property type="match status" value="1"/>
</dbReference>
<comment type="subcellular location">
    <subcellularLocation>
        <location evidence="1">Cell membrane</location>
        <topology evidence="1">Multi-pass membrane protein</topology>
    </subcellularLocation>
</comment>
<sequence length="718" mass="81274">MSFNAKDMTHGGQIASMRIRMFSQIASIIFYCLFIFFWILVGLVLWAKLSWQTFINGCIYWWCTTLSGMRDLIKSQPVYEIRYYGTIFRMNAAQVLHDKYMIWCSEQLWSAFVLAAVVALIICLIAFFVVTGLLGHQGKQQSEDEVTGGRQLTDNPKDVARMMKKKGEASDIRIGDLPIIKGSEIQNFLLHGTVGTGKSEVIRRLAGYARQRGDMVVMYDRSCEFVKSYYDPAIDKILNPCDARCAAWDLWRECLTLPDFDNAANTLIPMGTREDPFWQGSGRTIFAEAAYLMRNDPNRSYSKLVDTLLSIKIEKLRSYLRDSPAANLVEEKIEKTAISIRAVLTNYVKAVRYLQGIERNGEPFTIRDWMRGVRENQKNGWLFISSNADTHASLKPVISMWLSIAIRGLLGMGENRNRRVWFFCDEIPTLHKLPDLVEIVPEARKFGGCYVFGIQSGTQMEDIYGEKAAATLMDVMNTRAFFRSPSYRIADYVAHEIGEKEILKASEQYSYGADPVRDGVSTGKEMERVTLVSYSDIQSLPDLTCYVTLPGPYPAVKLALKYQERPKVAPEFIPREMNPEAEARLSAVLAAREAEGRQMAGLFEPDAEAVTPASAERQAEQPQQPQTTVISDKKSGTGVNVPAGGTEQERKMKQEEEMEPPLPPGINASGEVVDMAAYERWRQEQELNTQQQMQRREEVNINVHRGRGENEPEPGDDF</sequence>
<reference evidence="10" key="1">
    <citation type="journal article" date="2018" name="Genome Biol.">
        <title>SKESA: strategic k-mer extension for scrupulous assemblies.</title>
        <authorList>
            <person name="Souvorov A."/>
            <person name="Agarwala R."/>
            <person name="Lipman D.J."/>
        </authorList>
    </citation>
    <scope>NUCLEOTIDE SEQUENCE</scope>
    <source>
        <strain evidence="10">MA.AU168</strain>
    </source>
</reference>
<dbReference type="Gene3D" id="1.10.8.80">
    <property type="entry name" value="Magnesium chelatase subunit I, C-Terminal domain"/>
    <property type="match status" value="1"/>
</dbReference>
<keyword evidence="2" id="KW-1003">Cell membrane</keyword>
<dbReference type="AlphaFoldDB" id="A0A763STR8"/>
<proteinExistence type="predicted"/>